<reference evidence="1 2" key="1">
    <citation type="submission" date="2016-11" db="EMBL/GenBank/DDBJ databases">
        <title>Draft Genome Sequences of Nine Cyanobacterial Strains from Diverse Habitats.</title>
        <authorList>
            <person name="Zhu T."/>
            <person name="Hou S."/>
            <person name="Lu X."/>
            <person name="Hess W.R."/>
        </authorList>
    </citation>
    <scope>NUCLEOTIDE SEQUENCE [LARGE SCALE GENOMIC DNA]</scope>
    <source>
        <strain evidence="1 2">NIES-593</strain>
    </source>
</reference>
<sequence length="115" mass="12833">MTSSGQGKAAERWVKEFATASGILAKIDRPLEQVVAKTPLQRQVAVAEKAIQDGFGDRLDRILACDPHTKKIAQQQGEEKVRYHIGIIVRAVSLKNKPLEQPRESLKSLFIREIS</sequence>
<dbReference type="EMBL" id="MRCB01000007">
    <property type="protein sequence ID" value="OKH24145.1"/>
    <property type="molecule type" value="Genomic_DNA"/>
</dbReference>
<dbReference type="AlphaFoldDB" id="A0A1U7HKU0"/>
<protein>
    <submittedName>
        <fullName evidence="1">Uncharacterized protein</fullName>
    </submittedName>
</protein>
<dbReference type="STRING" id="1921803.NIES593_08285"/>
<proteinExistence type="predicted"/>
<name>A0A1U7HKU0_9CYAN</name>
<gene>
    <name evidence="1" type="ORF">NIES593_08285</name>
</gene>
<dbReference type="Proteomes" id="UP000186868">
    <property type="component" value="Unassembled WGS sequence"/>
</dbReference>
<evidence type="ECO:0000313" key="2">
    <source>
        <dbReference type="Proteomes" id="UP000186868"/>
    </source>
</evidence>
<dbReference type="RefSeq" id="WP_073599130.1">
    <property type="nucleotide sequence ID" value="NZ_MRCB01000007.1"/>
</dbReference>
<accession>A0A1U7HKU0</accession>
<comment type="caution">
    <text evidence="1">The sequence shown here is derived from an EMBL/GenBank/DDBJ whole genome shotgun (WGS) entry which is preliminary data.</text>
</comment>
<evidence type="ECO:0000313" key="1">
    <source>
        <dbReference type="EMBL" id="OKH24145.1"/>
    </source>
</evidence>
<organism evidence="1 2">
    <name type="scientific">Hydrococcus rivularis NIES-593</name>
    <dbReference type="NCBI Taxonomy" id="1921803"/>
    <lineage>
        <taxon>Bacteria</taxon>
        <taxon>Bacillati</taxon>
        <taxon>Cyanobacteriota</taxon>
        <taxon>Cyanophyceae</taxon>
        <taxon>Pleurocapsales</taxon>
        <taxon>Hydrococcaceae</taxon>
        <taxon>Hydrococcus</taxon>
    </lineage>
</organism>
<keyword evidence="2" id="KW-1185">Reference proteome</keyword>